<proteinExistence type="predicted"/>
<sequence length="132" mass="14592">MLQTAHDASPTAVLMDDVPGLDPAAAMLTGDCAWPDEFCVMTPILISSTITASHVVHSPSIRSRSTQLGDSTGGNMLRNPLCFVIQQFMRDIGKLLHQRDTARLVERLLHVPRHFVSFPPAQRRHQLNARSP</sequence>
<name>A0ACB7SE00_HYAAI</name>
<comment type="caution">
    <text evidence="1">The sequence shown here is derived from an EMBL/GenBank/DDBJ whole genome shotgun (WGS) entry which is preliminary data.</text>
</comment>
<dbReference type="Proteomes" id="UP000821845">
    <property type="component" value="Chromosome 4"/>
</dbReference>
<organism evidence="1 2">
    <name type="scientific">Hyalomma asiaticum</name>
    <name type="common">Tick</name>
    <dbReference type="NCBI Taxonomy" id="266040"/>
    <lineage>
        <taxon>Eukaryota</taxon>
        <taxon>Metazoa</taxon>
        <taxon>Ecdysozoa</taxon>
        <taxon>Arthropoda</taxon>
        <taxon>Chelicerata</taxon>
        <taxon>Arachnida</taxon>
        <taxon>Acari</taxon>
        <taxon>Parasitiformes</taxon>
        <taxon>Ixodida</taxon>
        <taxon>Ixodoidea</taxon>
        <taxon>Ixodidae</taxon>
        <taxon>Hyalomminae</taxon>
        <taxon>Hyalomma</taxon>
    </lineage>
</organism>
<evidence type="ECO:0000313" key="1">
    <source>
        <dbReference type="EMBL" id="KAH6932835.1"/>
    </source>
</evidence>
<keyword evidence="2" id="KW-1185">Reference proteome</keyword>
<reference evidence="1" key="1">
    <citation type="submission" date="2020-05" db="EMBL/GenBank/DDBJ databases">
        <title>Large-scale comparative analyses of tick genomes elucidate their genetic diversity and vector capacities.</title>
        <authorList>
            <person name="Jia N."/>
            <person name="Wang J."/>
            <person name="Shi W."/>
            <person name="Du L."/>
            <person name="Sun Y."/>
            <person name="Zhan W."/>
            <person name="Jiang J."/>
            <person name="Wang Q."/>
            <person name="Zhang B."/>
            <person name="Ji P."/>
            <person name="Sakyi L.B."/>
            <person name="Cui X."/>
            <person name="Yuan T."/>
            <person name="Jiang B."/>
            <person name="Yang W."/>
            <person name="Lam T.T.-Y."/>
            <person name="Chang Q."/>
            <person name="Ding S."/>
            <person name="Wang X."/>
            <person name="Zhu J."/>
            <person name="Ruan X."/>
            <person name="Zhao L."/>
            <person name="Wei J."/>
            <person name="Que T."/>
            <person name="Du C."/>
            <person name="Cheng J."/>
            <person name="Dai P."/>
            <person name="Han X."/>
            <person name="Huang E."/>
            <person name="Gao Y."/>
            <person name="Liu J."/>
            <person name="Shao H."/>
            <person name="Ye R."/>
            <person name="Li L."/>
            <person name="Wei W."/>
            <person name="Wang X."/>
            <person name="Wang C."/>
            <person name="Yang T."/>
            <person name="Huo Q."/>
            <person name="Li W."/>
            <person name="Guo W."/>
            <person name="Chen H."/>
            <person name="Zhou L."/>
            <person name="Ni X."/>
            <person name="Tian J."/>
            <person name="Zhou Y."/>
            <person name="Sheng Y."/>
            <person name="Liu T."/>
            <person name="Pan Y."/>
            <person name="Xia L."/>
            <person name="Li J."/>
            <person name="Zhao F."/>
            <person name="Cao W."/>
        </authorList>
    </citation>
    <scope>NUCLEOTIDE SEQUENCE</scope>
    <source>
        <strain evidence="1">Hyas-2018</strain>
    </source>
</reference>
<dbReference type="EMBL" id="CM023484">
    <property type="protein sequence ID" value="KAH6932835.1"/>
    <property type="molecule type" value="Genomic_DNA"/>
</dbReference>
<accession>A0ACB7SE00</accession>
<gene>
    <name evidence="1" type="ORF">HPB50_010193</name>
</gene>
<evidence type="ECO:0000313" key="2">
    <source>
        <dbReference type="Proteomes" id="UP000821845"/>
    </source>
</evidence>
<protein>
    <submittedName>
        <fullName evidence="1">Uncharacterized protein</fullName>
    </submittedName>
</protein>